<accession>A0A671KWU6</accession>
<evidence type="ECO:0000256" key="5">
    <source>
        <dbReference type="ARBA" id="ARBA00023122"/>
    </source>
</evidence>
<keyword evidence="4 7" id="KW-1133">Transmembrane helix</keyword>
<evidence type="ECO:0000256" key="3">
    <source>
        <dbReference type="ARBA" id="ARBA00022737"/>
    </source>
</evidence>
<keyword evidence="2 7" id="KW-0812">Transmembrane</keyword>
<keyword evidence="3" id="KW-0677">Repeat</keyword>
<dbReference type="PANTHER" id="PTHR45720:SF6">
    <property type="entry name" value="CHLORIDE CHANNEL PROTEIN 2"/>
    <property type="match status" value="1"/>
</dbReference>
<sequence>MATLFPDGFNMDGQVYHIVPGVYAVIGAAALTAGVTHTISTGVIMMELTGQISYGLPILISVILANMVSQSLQLQDTPGE</sequence>
<evidence type="ECO:0000256" key="2">
    <source>
        <dbReference type="ARBA" id="ARBA00022692"/>
    </source>
</evidence>
<evidence type="ECO:0000256" key="1">
    <source>
        <dbReference type="ARBA" id="ARBA00004141"/>
    </source>
</evidence>
<dbReference type="Gene3D" id="1.10.3080.10">
    <property type="entry name" value="Clc chloride channel"/>
    <property type="match status" value="1"/>
</dbReference>
<keyword evidence="9" id="KW-1185">Reference proteome</keyword>
<dbReference type="Proteomes" id="UP000472260">
    <property type="component" value="Unassembled WGS sequence"/>
</dbReference>
<reference evidence="8" key="2">
    <citation type="submission" date="2025-09" db="UniProtKB">
        <authorList>
            <consortium name="Ensembl"/>
        </authorList>
    </citation>
    <scope>IDENTIFICATION</scope>
</reference>
<dbReference type="GO" id="GO:0005886">
    <property type="term" value="C:plasma membrane"/>
    <property type="evidence" value="ECO:0007669"/>
    <property type="project" value="TreeGrafter"/>
</dbReference>
<dbReference type="SUPFAM" id="SSF81340">
    <property type="entry name" value="Clc chloride channel"/>
    <property type="match status" value="1"/>
</dbReference>
<name>A0A671KWU6_9TELE</name>
<dbReference type="InterPro" id="IPR050970">
    <property type="entry name" value="Cl_channel_volt-gated"/>
</dbReference>
<protein>
    <submittedName>
        <fullName evidence="8">Uncharacterized protein</fullName>
    </submittedName>
</protein>
<dbReference type="AlphaFoldDB" id="A0A671KWU6"/>
<keyword evidence="6 7" id="KW-0472">Membrane</keyword>
<dbReference type="InterPro" id="IPR001807">
    <property type="entry name" value="ClC"/>
</dbReference>
<dbReference type="PRINTS" id="PR00762">
    <property type="entry name" value="CLCHANNEL"/>
</dbReference>
<feature type="transmembrane region" description="Helical" evidence="7">
    <location>
        <begin position="48"/>
        <end position="68"/>
    </location>
</feature>
<reference evidence="8" key="1">
    <citation type="submission" date="2025-08" db="UniProtKB">
        <authorList>
            <consortium name="Ensembl"/>
        </authorList>
    </citation>
    <scope>IDENTIFICATION</scope>
</reference>
<dbReference type="Pfam" id="PF00654">
    <property type="entry name" value="Voltage_CLC"/>
    <property type="match status" value="1"/>
</dbReference>
<dbReference type="InterPro" id="IPR014743">
    <property type="entry name" value="Cl-channel_core"/>
</dbReference>
<organism evidence="8 9">
    <name type="scientific">Sinocyclocheilus anshuiensis</name>
    <dbReference type="NCBI Taxonomy" id="1608454"/>
    <lineage>
        <taxon>Eukaryota</taxon>
        <taxon>Metazoa</taxon>
        <taxon>Chordata</taxon>
        <taxon>Craniata</taxon>
        <taxon>Vertebrata</taxon>
        <taxon>Euteleostomi</taxon>
        <taxon>Actinopterygii</taxon>
        <taxon>Neopterygii</taxon>
        <taxon>Teleostei</taxon>
        <taxon>Ostariophysi</taxon>
        <taxon>Cypriniformes</taxon>
        <taxon>Cyprinidae</taxon>
        <taxon>Cyprininae</taxon>
        <taxon>Sinocyclocheilus</taxon>
    </lineage>
</organism>
<evidence type="ECO:0000313" key="8">
    <source>
        <dbReference type="Ensembl" id="ENSSANP00000012383.1"/>
    </source>
</evidence>
<feature type="transmembrane region" description="Helical" evidence="7">
    <location>
        <begin position="15"/>
        <end position="36"/>
    </location>
</feature>
<evidence type="ECO:0000256" key="6">
    <source>
        <dbReference type="ARBA" id="ARBA00023136"/>
    </source>
</evidence>
<dbReference type="Ensembl" id="ENSSANT00000013236.1">
    <property type="protein sequence ID" value="ENSSANP00000012383.1"/>
    <property type="gene ID" value="ENSSANG00000006673.1"/>
</dbReference>
<comment type="subcellular location">
    <subcellularLocation>
        <location evidence="1">Membrane</location>
        <topology evidence="1">Multi-pass membrane protein</topology>
    </subcellularLocation>
</comment>
<dbReference type="GO" id="GO:0005247">
    <property type="term" value="F:voltage-gated chloride channel activity"/>
    <property type="evidence" value="ECO:0007669"/>
    <property type="project" value="TreeGrafter"/>
</dbReference>
<evidence type="ECO:0000256" key="4">
    <source>
        <dbReference type="ARBA" id="ARBA00022989"/>
    </source>
</evidence>
<dbReference type="PANTHER" id="PTHR45720">
    <property type="entry name" value="CHLORIDE CHANNEL PROTEIN 2"/>
    <property type="match status" value="1"/>
</dbReference>
<proteinExistence type="predicted"/>
<keyword evidence="5" id="KW-0129">CBS domain</keyword>
<evidence type="ECO:0000313" key="9">
    <source>
        <dbReference type="Proteomes" id="UP000472260"/>
    </source>
</evidence>
<evidence type="ECO:0000256" key="7">
    <source>
        <dbReference type="SAM" id="Phobius"/>
    </source>
</evidence>